<sequence>MQKATTQAFTSEVEPNTGVEVLLALILRGRAYWMSNDWEFLANLPEWNKHPKVIQDTGIEPDILFYSSATQQIIMVELTVPYESRMEEINAYKIEKYKDLSKEPGKAGYKSQILLWNTSLQLNQ</sequence>
<proteinExistence type="predicted"/>
<dbReference type="Proteomes" id="UP000735302">
    <property type="component" value="Unassembled WGS sequence"/>
</dbReference>
<reference evidence="1 2" key="1">
    <citation type="journal article" date="2021" name="Elife">
        <title>Chloroplast acquisition without the gene transfer in kleptoplastic sea slugs, Plakobranchus ocellatus.</title>
        <authorList>
            <person name="Maeda T."/>
            <person name="Takahashi S."/>
            <person name="Yoshida T."/>
            <person name="Shimamura S."/>
            <person name="Takaki Y."/>
            <person name="Nagai Y."/>
            <person name="Toyoda A."/>
            <person name="Suzuki Y."/>
            <person name="Arimoto A."/>
            <person name="Ishii H."/>
            <person name="Satoh N."/>
            <person name="Nishiyama T."/>
            <person name="Hasebe M."/>
            <person name="Maruyama T."/>
            <person name="Minagawa J."/>
            <person name="Obokata J."/>
            <person name="Shigenobu S."/>
        </authorList>
    </citation>
    <scope>NUCLEOTIDE SEQUENCE [LARGE SCALE GENOMIC DNA]</scope>
</reference>
<organism evidence="1 2">
    <name type="scientific">Plakobranchus ocellatus</name>
    <dbReference type="NCBI Taxonomy" id="259542"/>
    <lineage>
        <taxon>Eukaryota</taxon>
        <taxon>Metazoa</taxon>
        <taxon>Spiralia</taxon>
        <taxon>Lophotrochozoa</taxon>
        <taxon>Mollusca</taxon>
        <taxon>Gastropoda</taxon>
        <taxon>Heterobranchia</taxon>
        <taxon>Euthyneura</taxon>
        <taxon>Panpulmonata</taxon>
        <taxon>Sacoglossa</taxon>
        <taxon>Placobranchoidea</taxon>
        <taxon>Plakobranchidae</taxon>
        <taxon>Plakobranchus</taxon>
    </lineage>
</organism>
<evidence type="ECO:0000313" key="2">
    <source>
        <dbReference type="Proteomes" id="UP000735302"/>
    </source>
</evidence>
<protein>
    <submittedName>
        <fullName evidence="1">Polyprotein</fullName>
    </submittedName>
</protein>
<dbReference type="AlphaFoldDB" id="A0AAV3ZXY8"/>
<accession>A0AAV3ZXY8</accession>
<comment type="caution">
    <text evidence="1">The sequence shown here is derived from an EMBL/GenBank/DDBJ whole genome shotgun (WGS) entry which is preliminary data.</text>
</comment>
<evidence type="ECO:0000313" key="1">
    <source>
        <dbReference type="EMBL" id="GFN99258.1"/>
    </source>
</evidence>
<gene>
    <name evidence="1" type="ORF">PoB_002576400</name>
</gene>
<name>A0AAV3ZXY8_9GAST</name>
<dbReference type="EMBL" id="BLXT01002982">
    <property type="protein sequence ID" value="GFN99258.1"/>
    <property type="molecule type" value="Genomic_DNA"/>
</dbReference>
<keyword evidence="2" id="KW-1185">Reference proteome</keyword>